<feature type="active site" evidence="8">
    <location>
        <position position="138"/>
    </location>
</feature>
<feature type="active site" evidence="8">
    <location>
        <position position="70"/>
    </location>
</feature>
<dbReference type="Proteomes" id="UP000281810">
    <property type="component" value="Chromosome"/>
</dbReference>
<dbReference type="CDD" id="cd00593">
    <property type="entry name" value="RIBOc"/>
    <property type="match status" value="1"/>
</dbReference>
<feature type="binding site" evidence="8">
    <location>
        <position position="66"/>
    </location>
    <ligand>
        <name>Mg(2+)</name>
        <dbReference type="ChEBI" id="CHEBI:18420"/>
    </ligand>
</feature>
<dbReference type="SMART" id="SM00535">
    <property type="entry name" value="RIBOc"/>
    <property type="match status" value="1"/>
</dbReference>
<comment type="subcellular location">
    <subcellularLocation>
        <location evidence="8">Cytoplasm</location>
    </subcellularLocation>
</comment>
<dbReference type="SUPFAM" id="SSF69065">
    <property type="entry name" value="RNase III domain-like"/>
    <property type="match status" value="1"/>
</dbReference>
<reference evidence="12" key="1">
    <citation type="submission" date="2018-11" db="EMBL/GenBank/DDBJ databases">
        <title>Proposal to divide the Flavobacteriaceae and reorganize its genera based on Amino Acid Identity values calculated from whole genome sequences.</title>
        <authorList>
            <person name="Nicholson A.C."/>
            <person name="Gulvik C.A."/>
            <person name="Whitney A.M."/>
            <person name="Humrighouse B.W."/>
            <person name="Bell M."/>
            <person name="Holmes B."/>
            <person name="Steigerwalt A.B."/>
            <person name="Villarma A."/>
            <person name="Sheth M."/>
            <person name="Batra D."/>
            <person name="Pryor J."/>
            <person name="Bernardet J.-F."/>
            <person name="Hugo C."/>
            <person name="Kampfer P."/>
            <person name="Newman J.D."/>
            <person name="McQuiston J.R."/>
        </authorList>
    </citation>
    <scope>NUCLEOTIDE SEQUENCE [LARGE SCALE GENOMIC DNA]</scope>
    <source>
        <strain evidence="12">F5649</strain>
    </source>
</reference>
<dbReference type="Gene3D" id="1.10.1520.10">
    <property type="entry name" value="Ribonuclease III domain"/>
    <property type="match status" value="1"/>
</dbReference>
<evidence type="ECO:0000259" key="10">
    <source>
        <dbReference type="PROSITE" id="PS50142"/>
    </source>
</evidence>
<organism evidence="11 12">
    <name type="scientific">Epilithonimonas vandammei</name>
    <dbReference type="NCBI Taxonomy" id="2487072"/>
    <lineage>
        <taxon>Bacteria</taxon>
        <taxon>Pseudomonadati</taxon>
        <taxon>Bacteroidota</taxon>
        <taxon>Flavobacteriia</taxon>
        <taxon>Flavobacteriales</taxon>
        <taxon>Weeksellaceae</taxon>
        <taxon>Chryseobacterium group</taxon>
        <taxon>Epilithonimonas</taxon>
    </lineage>
</organism>
<dbReference type="GO" id="GO:0046872">
    <property type="term" value="F:metal ion binding"/>
    <property type="evidence" value="ECO:0007669"/>
    <property type="project" value="UniProtKB-KW"/>
</dbReference>
<dbReference type="GO" id="GO:0019843">
    <property type="term" value="F:rRNA binding"/>
    <property type="evidence" value="ECO:0007669"/>
    <property type="project" value="UniProtKB-KW"/>
</dbReference>
<evidence type="ECO:0000259" key="9">
    <source>
        <dbReference type="PROSITE" id="PS50137"/>
    </source>
</evidence>
<dbReference type="EC" id="3.1.26.3" evidence="8"/>
<comment type="similarity">
    <text evidence="2">Belongs to the ribonuclease III family.</text>
</comment>
<comment type="catalytic activity">
    <reaction evidence="1 8">
        <text>Endonucleolytic cleavage to 5'-phosphomonoester.</text>
        <dbReference type="EC" id="3.1.26.3"/>
    </reaction>
</comment>
<dbReference type="GO" id="GO:0010468">
    <property type="term" value="P:regulation of gene expression"/>
    <property type="evidence" value="ECO:0007669"/>
    <property type="project" value="TreeGrafter"/>
</dbReference>
<keyword evidence="6 8" id="KW-0378">Hydrolase</keyword>
<feature type="domain" description="RNase III" evidence="10">
    <location>
        <begin position="27"/>
        <end position="149"/>
    </location>
</feature>
<evidence type="ECO:0000256" key="6">
    <source>
        <dbReference type="ARBA" id="ARBA00022801"/>
    </source>
</evidence>
<feature type="domain" description="DRBM" evidence="9">
    <location>
        <begin position="176"/>
        <end position="244"/>
    </location>
</feature>
<dbReference type="InterPro" id="IPR000999">
    <property type="entry name" value="RNase_III_dom"/>
</dbReference>
<keyword evidence="4 8" id="KW-0540">Nuclease</keyword>
<dbReference type="EMBL" id="CP034161">
    <property type="protein sequence ID" value="AZI40807.1"/>
    <property type="molecule type" value="Genomic_DNA"/>
</dbReference>
<keyword evidence="8" id="KW-0699">rRNA-binding</keyword>
<dbReference type="SMART" id="SM00358">
    <property type="entry name" value="DSRM"/>
    <property type="match status" value="1"/>
</dbReference>
<keyword evidence="5 8" id="KW-0255">Endonuclease</keyword>
<dbReference type="SUPFAM" id="SSF54768">
    <property type="entry name" value="dsRNA-binding domain-like"/>
    <property type="match status" value="1"/>
</dbReference>
<feature type="binding site" evidence="8">
    <location>
        <position position="135"/>
    </location>
    <ligand>
        <name>Mg(2+)</name>
        <dbReference type="ChEBI" id="CHEBI:18420"/>
    </ligand>
</feature>
<sequence>MELKNYFFKFLPKNRTQKLSEKDLLFRKNISHIVGYNIHNLEIFKEAFSLKSSTKSTNKKNYERLEFLGDSVLGTIISCHLFQTYPNENEGFLTQMKSKIVNRKNLNKLGEDLKLSNLLQVDTSQIILSENISGNLLEALIGAIYLDIDYEFCKKIVLDRILTPSTINKLENKIISYKGLLLEWSQKKKVSIRYETCEEIQPNKTILFRCQVWLQNEKISNALEASKKKAEEKAAKRAFYVLSKKENIIENQKTIS</sequence>
<proteinExistence type="inferred from homology"/>
<keyword evidence="8" id="KW-0460">Magnesium</keyword>
<keyword evidence="8" id="KW-0479">Metal-binding</keyword>
<protein>
    <recommendedName>
        <fullName evidence="8">Ribonuclease 3</fullName>
        <ecNumber evidence="8">3.1.26.3</ecNumber>
    </recommendedName>
    <alternativeName>
        <fullName evidence="8">Ribonuclease III</fullName>
        <shortName evidence="8">RNase III</shortName>
    </alternativeName>
</protein>
<dbReference type="GO" id="GO:0003725">
    <property type="term" value="F:double-stranded RNA binding"/>
    <property type="evidence" value="ECO:0007669"/>
    <property type="project" value="TreeGrafter"/>
</dbReference>
<keyword evidence="8" id="KW-0698">rRNA processing</keyword>
<evidence type="ECO:0000256" key="8">
    <source>
        <dbReference type="HAMAP-Rule" id="MF_00104"/>
    </source>
</evidence>
<evidence type="ECO:0000256" key="1">
    <source>
        <dbReference type="ARBA" id="ARBA00000109"/>
    </source>
</evidence>
<dbReference type="GO" id="GO:0005737">
    <property type="term" value="C:cytoplasm"/>
    <property type="evidence" value="ECO:0007669"/>
    <property type="project" value="UniProtKB-SubCell"/>
</dbReference>
<keyword evidence="3 8" id="KW-0507">mRNA processing</keyword>
<evidence type="ECO:0000256" key="7">
    <source>
        <dbReference type="ARBA" id="ARBA00022884"/>
    </source>
</evidence>
<dbReference type="PROSITE" id="PS00517">
    <property type="entry name" value="RNASE_3_1"/>
    <property type="match status" value="1"/>
</dbReference>
<evidence type="ECO:0000256" key="3">
    <source>
        <dbReference type="ARBA" id="ARBA00022664"/>
    </source>
</evidence>
<dbReference type="Pfam" id="PF00035">
    <property type="entry name" value="dsrm"/>
    <property type="match status" value="1"/>
</dbReference>
<accession>A0A3G8Y9J6</accession>
<keyword evidence="7 8" id="KW-0694">RNA-binding</keyword>
<dbReference type="PANTHER" id="PTHR11207:SF0">
    <property type="entry name" value="RIBONUCLEASE 3"/>
    <property type="match status" value="1"/>
</dbReference>
<evidence type="ECO:0000313" key="11">
    <source>
        <dbReference type="EMBL" id="AZI40807.1"/>
    </source>
</evidence>
<dbReference type="InterPro" id="IPR011907">
    <property type="entry name" value="RNase_III"/>
</dbReference>
<dbReference type="NCBIfam" id="TIGR02191">
    <property type="entry name" value="RNaseIII"/>
    <property type="match status" value="1"/>
</dbReference>
<evidence type="ECO:0000256" key="2">
    <source>
        <dbReference type="ARBA" id="ARBA00010183"/>
    </source>
</evidence>
<dbReference type="GO" id="GO:0006364">
    <property type="term" value="P:rRNA processing"/>
    <property type="evidence" value="ECO:0007669"/>
    <property type="project" value="UniProtKB-UniRule"/>
</dbReference>
<dbReference type="RefSeq" id="WP_124803501.1">
    <property type="nucleotide sequence ID" value="NZ_CP034161.1"/>
</dbReference>
<dbReference type="GO" id="GO:0004525">
    <property type="term" value="F:ribonuclease III activity"/>
    <property type="evidence" value="ECO:0007669"/>
    <property type="project" value="UniProtKB-UniRule"/>
</dbReference>
<comment type="cofactor">
    <cofactor evidence="8">
        <name>Mg(2+)</name>
        <dbReference type="ChEBI" id="CHEBI:18420"/>
    </cofactor>
</comment>
<comment type="function">
    <text evidence="8">Digests double-stranded RNA. Involved in the processing of primary rRNA transcript to yield the immediate precursors to the large and small rRNAs (23S and 16S). Processes some mRNAs, and tRNAs when they are encoded in the rRNA operon. Processes pre-crRNA and tracrRNA of type II CRISPR loci if present in the organism.</text>
</comment>
<gene>
    <name evidence="8 11" type="primary">rnc</name>
    <name evidence="11" type="ORF">EIB74_12945</name>
</gene>
<dbReference type="InterPro" id="IPR014720">
    <property type="entry name" value="dsRBD_dom"/>
</dbReference>
<evidence type="ECO:0000313" key="12">
    <source>
        <dbReference type="Proteomes" id="UP000281810"/>
    </source>
</evidence>
<feature type="binding site" evidence="8">
    <location>
        <position position="138"/>
    </location>
    <ligand>
        <name>Mg(2+)</name>
        <dbReference type="ChEBI" id="CHEBI:18420"/>
    </ligand>
</feature>
<dbReference type="AlphaFoldDB" id="A0A3G8Y9J6"/>
<keyword evidence="12" id="KW-1185">Reference proteome</keyword>
<evidence type="ECO:0000256" key="4">
    <source>
        <dbReference type="ARBA" id="ARBA00022722"/>
    </source>
</evidence>
<dbReference type="HAMAP" id="MF_00104">
    <property type="entry name" value="RNase_III"/>
    <property type="match status" value="1"/>
</dbReference>
<evidence type="ECO:0000256" key="5">
    <source>
        <dbReference type="ARBA" id="ARBA00022759"/>
    </source>
</evidence>
<dbReference type="GO" id="GO:0008033">
    <property type="term" value="P:tRNA processing"/>
    <property type="evidence" value="ECO:0007669"/>
    <property type="project" value="UniProtKB-KW"/>
</dbReference>
<dbReference type="Pfam" id="PF14622">
    <property type="entry name" value="Ribonucleas_3_3"/>
    <property type="match status" value="1"/>
</dbReference>
<keyword evidence="8" id="KW-0819">tRNA processing</keyword>
<dbReference type="GO" id="GO:0006397">
    <property type="term" value="P:mRNA processing"/>
    <property type="evidence" value="ECO:0007669"/>
    <property type="project" value="UniProtKB-UniRule"/>
</dbReference>
<dbReference type="PROSITE" id="PS50137">
    <property type="entry name" value="DS_RBD"/>
    <property type="match status" value="1"/>
</dbReference>
<name>A0A3G8Y9J6_9FLAO</name>
<comment type="subunit">
    <text evidence="8">Homodimer.</text>
</comment>
<keyword evidence="8" id="KW-0963">Cytoplasm</keyword>
<dbReference type="InterPro" id="IPR036389">
    <property type="entry name" value="RNase_III_sf"/>
</dbReference>
<dbReference type="PROSITE" id="PS50142">
    <property type="entry name" value="RNASE_3_2"/>
    <property type="match status" value="1"/>
</dbReference>
<dbReference type="PANTHER" id="PTHR11207">
    <property type="entry name" value="RIBONUCLEASE III"/>
    <property type="match status" value="1"/>
</dbReference>
<dbReference type="Gene3D" id="3.30.160.20">
    <property type="match status" value="1"/>
</dbReference>
<dbReference type="OrthoDB" id="9805026at2"/>